<protein>
    <submittedName>
        <fullName evidence="1">DUF3618 domain-containing protein</fullName>
    </submittedName>
</protein>
<dbReference type="InterPro" id="IPR022062">
    <property type="entry name" value="DUF3618"/>
</dbReference>
<evidence type="ECO:0000313" key="1">
    <source>
        <dbReference type="EMBL" id="TGG77334.1"/>
    </source>
</evidence>
<proteinExistence type="predicted"/>
<reference evidence="1 2" key="1">
    <citation type="submission" date="2018-10" db="EMBL/GenBank/DDBJ databases">
        <title>Isolation of pseudouridimycin from Streptomyces albus DSM 40763.</title>
        <authorList>
            <person name="Rosenqvist P."/>
            <person name="Metsae-Ketelae M."/>
            <person name="Virta P."/>
        </authorList>
    </citation>
    <scope>NUCLEOTIDE SEQUENCE [LARGE SCALE GENOMIC DNA]</scope>
    <source>
        <strain evidence="1 2">DSM 40763</strain>
    </source>
</reference>
<dbReference type="AlphaFoldDB" id="A0A6C1C6G1"/>
<organism evidence="1 2">
    <name type="scientific">Streptomyces albus</name>
    <dbReference type="NCBI Taxonomy" id="1888"/>
    <lineage>
        <taxon>Bacteria</taxon>
        <taxon>Bacillati</taxon>
        <taxon>Actinomycetota</taxon>
        <taxon>Actinomycetes</taxon>
        <taxon>Kitasatosporales</taxon>
        <taxon>Streptomycetaceae</taxon>
        <taxon>Streptomyces</taxon>
    </lineage>
</organism>
<dbReference type="Pfam" id="PF12277">
    <property type="entry name" value="DUF3618"/>
    <property type="match status" value="1"/>
</dbReference>
<dbReference type="Proteomes" id="UP000298111">
    <property type="component" value="Unassembled WGS sequence"/>
</dbReference>
<comment type="caution">
    <text evidence="1">The sequence shown here is derived from an EMBL/GenBank/DDBJ whole genome shotgun (WGS) entry which is preliminary data.</text>
</comment>
<dbReference type="RefSeq" id="WP_016469173.1">
    <property type="nucleotide sequence ID" value="NZ_BBQG01000039.1"/>
</dbReference>
<accession>A0A6C1C6G1</accession>
<name>A0A6C1C6G1_9ACTN</name>
<dbReference type="GeneID" id="75183471"/>
<evidence type="ECO:0000313" key="2">
    <source>
        <dbReference type="Proteomes" id="UP000298111"/>
    </source>
</evidence>
<sequence length="117" mass="12535">MPEARTPADIEADIVRRRQDLAAALDEIAVRVHPKTIIGDAKAKAAAAVDRTAGRAYVVANRAVSDVRAQFVTEDGAPRVERIVPVAVLVLALAGGALAVSSRRKPASRRAARRRRH</sequence>
<dbReference type="EMBL" id="RCIY01000095">
    <property type="protein sequence ID" value="TGG77334.1"/>
    <property type="molecule type" value="Genomic_DNA"/>
</dbReference>
<gene>
    <name evidence="1" type="ORF">D8771_27960</name>
</gene>